<feature type="coiled-coil region" evidence="6">
    <location>
        <begin position="492"/>
        <end position="554"/>
    </location>
</feature>
<dbReference type="RefSeq" id="WP_119361757.1">
    <property type="nucleotide sequence ID" value="NZ_JBHSXZ010000010.1"/>
</dbReference>
<keyword evidence="3 7" id="KW-0812">Transmembrane</keyword>
<feature type="domain" description="Polysaccharide chain length determinant N-terminal" evidence="8">
    <location>
        <begin position="6"/>
        <end position="96"/>
    </location>
</feature>
<dbReference type="GO" id="GO:0004713">
    <property type="term" value="F:protein tyrosine kinase activity"/>
    <property type="evidence" value="ECO:0007669"/>
    <property type="project" value="TreeGrafter"/>
</dbReference>
<evidence type="ECO:0000256" key="7">
    <source>
        <dbReference type="SAM" id="Phobius"/>
    </source>
</evidence>
<evidence type="ECO:0000313" key="9">
    <source>
        <dbReference type="EMBL" id="RIH75290.1"/>
    </source>
</evidence>
<comment type="caution">
    <text evidence="9">The sequence shown here is derived from an EMBL/GenBank/DDBJ whole genome shotgun (WGS) entry which is preliminary data.</text>
</comment>
<keyword evidence="2" id="KW-1003">Cell membrane</keyword>
<organism evidence="9 10">
    <name type="scientific">Meiothermus taiwanensis</name>
    <dbReference type="NCBI Taxonomy" id="172827"/>
    <lineage>
        <taxon>Bacteria</taxon>
        <taxon>Thermotogati</taxon>
        <taxon>Deinococcota</taxon>
        <taxon>Deinococci</taxon>
        <taxon>Thermales</taxon>
        <taxon>Thermaceae</taxon>
        <taxon>Meiothermus</taxon>
    </lineage>
</organism>
<evidence type="ECO:0000256" key="3">
    <source>
        <dbReference type="ARBA" id="ARBA00022692"/>
    </source>
</evidence>
<evidence type="ECO:0000256" key="5">
    <source>
        <dbReference type="ARBA" id="ARBA00023136"/>
    </source>
</evidence>
<evidence type="ECO:0000256" key="2">
    <source>
        <dbReference type="ARBA" id="ARBA00022475"/>
    </source>
</evidence>
<feature type="transmembrane region" description="Helical" evidence="7">
    <location>
        <begin position="21"/>
        <end position="41"/>
    </location>
</feature>
<dbReference type="Proteomes" id="UP000266089">
    <property type="component" value="Unassembled WGS sequence"/>
</dbReference>
<protein>
    <submittedName>
        <fullName evidence="9">Chromosome partition protein Smc</fullName>
    </submittedName>
</protein>
<dbReference type="Pfam" id="PF02706">
    <property type="entry name" value="Wzz"/>
    <property type="match status" value="1"/>
</dbReference>
<gene>
    <name evidence="9" type="primary">smc_5</name>
    <name evidence="9" type="ORF">Mcate_02302</name>
</gene>
<comment type="subcellular location">
    <subcellularLocation>
        <location evidence="1">Cell membrane</location>
        <topology evidence="1">Multi-pass membrane protein</topology>
    </subcellularLocation>
</comment>
<feature type="transmembrane region" description="Helical" evidence="7">
    <location>
        <begin position="595"/>
        <end position="615"/>
    </location>
</feature>
<proteinExistence type="predicted"/>
<sequence length="637" mass="70416">MKHLEDEISLREIWLILKRRWQILLTAPLIALAGALLYSLFLATPLYASSATVSATSLQVQSQLEQKIQVQQTNLLPGFDAFRAVAFSEEVLREVWVALEREGKLPDAWRDRDTRPGFEPMSRFFELKDRSPKQGQGQALLPQGLVVEMSVKAPAPATAAQAANLWASATIKRVNELPLGRLKASLGALDEQIAPAERAYRQAQARWEAFNRAASLPQDKAELEAKTLERVNLDTERAGLERDLAAVAGRIAYLRAETARQARIVPSNASPDQIVTLNQQLEGAKAQLRQETERMRQVYIQAARALEDFRKKERIPQWDAELAAYTQAYADAQARILTLEVERSAKEARLRSVEAELSRVPSLLTLEREVGADPAVLAAVQGGGLQAVVGLKLKNQELNPAHQALLSQALGLRADLAFLAKEQEALGQKMAALQANIARIKSQIATQERERDALALEFASKKAAYEALRVRFDQIGQLSAREVGFDSLSPEYQRLRSALIDAQAEEARLLARRSILETRIAQVDARIAVLKTRLAKAQMESDEANQALELAKNTYLALVQKKTDLQIELASTRDSLTQVIAPAYPVYQPISPKRLLISVGAVVLGFLAALLWVFLAEALRGEPRLEPGVAGGEVRIQ</sequence>
<dbReference type="PANTHER" id="PTHR32309:SF13">
    <property type="entry name" value="FERRIC ENTEROBACTIN TRANSPORT PROTEIN FEPE"/>
    <property type="match status" value="1"/>
</dbReference>
<dbReference type="GO" id="GO:0005886">
    <property type="term" value="C:plasma membrane"/>
    <property type="evidence" value="ECO:0007669"/>
    <property type="project" value="UniProtKB-SubCell"/>
</dbReference>
<keyword evidence="6" id="KW-0175">Coiled coil</keyword>
<keyword evidence="5 7" id="KW-0472">Membrane</keyword>
<feature type="coiled-coil region" evidence="6">
    <location>
        <begin position="416"/>
        <end position="457"/>
    </location>
</feature>
<dbReference type="InterPro" id="IPR050445">
    <property type="entry name" value="Bact_polysacc_biosynth/exp"/>
</dbReference>
<evidence type="ECO:0000256" key="1">
    <source>
        <dbReference type="ARBA" id="ARBA00004651"/>
    </source>
</evidence>
<reference evidence="9 10" key="1">
    <citation type="submission" date="2018-08" db="EMBL/GenBank/DDBJ databases">
        <title>Meiothermus cateniformans JCM 15151 genome sequencing project.</title>
        <authorList>
            <person name="Da Costa M.S."/>
            <person name="Albuquerque L."/>
            <person name="Raposo P."/>
            <person name="Froufe H.J.C."/>
            <person name="Barroso C.S."/>
            <person name="Egas C."/>
        </authorList>
    </citation>
    <scope>NUCLEOTIDE SEQUENCE [LARGE SCALE GENOMIC DNA]</scope>
    <source>
        <strain evidence="9 10">JCM 15151</strain>
    </source>
</reference>
<evidence type="ECO:0000259" key="8">
    <source>
        <dbReference type="Pfam" id="PF02706"/>
    </source>
</evidence>
<evidence type="ECO:0000313" key="10">
    <source>
        <dbReference type="Proteomes" id="UP000266089"/>
    </source>
</evidence>
<dbReference type="AlphaFoldDB" id="A0A399DYZ4"/>
<evidence type="ECO:0000256" key="6">
    <source>
        <dbReference type="SAM" id="Coils"/>
    </source>
</evidence>
<keyword evidence="4 7" id="KW-1133">Transmembrane helix</keyword>
<dbReference type="InterPro" id="IPR003856">
    <property type="entry name" value="LPS_length_determ_N"/>
</dbReference>
<feature type="coiled-coil region" evidence="6">
    <location>
        <begin position="274"/>
        <end position="356"/>
    </location>
</feature>
<dbReference type="PANTHER" id="PTHR32309">
    <property type="entry name" value="TYROSINE-PROTEIN KINASE"/>
    <property type="match status" value="1"/>
</dbReference>
<dbReference type="EMBL" id="QWKX01000072">
    <property type="protein sequence ID" value="RIH75290.1"/>
    <property type="molecule type" value="Genomic_DNA"/>
</dbReference>
<dbReference type="OrthoDB" id="29046at2"/>
<evidence type="ECO:0000256" key="4">
    <source>
        <dbReference type="ARBA" id="ARBA00022989"/>
    </source>
</evidence>
<name>A0A399DYZ4_9DEIN</name>
<accession>A0A399DYZ4</accession>